<gene>
    <name evidence="2" type="ORF">WN944_010513</name>
</gene>
<proteinExistence type="predicted"/>
<keyword evidence="3" id="KW-1185">Reference proteome</keyword>
<name>A0AAP0MY29_9ROSI</name>
<dbReference type="EMBL" id="JBCGBO010000002">
    <property type="protein sequence ID" value="KAK9222082.1"/>
    <property type="molecule type" value="Genomic_DNA"/>
</dbReference>
<dbReference type="AlphaFoldDB" id="A0AAP0MY29"/>
<reference evidence="2 3" key="1">
    <citation type="submission" date="2024-05" db="EMBL/GenBank/DDBJ databases">
        <title>Haplotype-resolved chromosome-level genome assembly of Huyou (Citrus changshanensis).</title>
        <authorList>
            <person name="Miao C."/>
            <person name="Chen W."/>
            <person name="Wu Y."/>
            <person name="Wang L."/>
            <person name="Zhao S."/>
            <person name="Grierson D."/>
            <person name="Xu C."/>
            <person name="Chen K."/>
        </authorList>
    </citation>
    <scope>NUCLEOTIDE SEQUENCE [LARGE SCALE GENOMIC DNA]</scope>
    <source>
        <strain evidence="2">01-14</strain>
        <tissue evidence="2">Leaf</tissue>
    </source>
</reference>
<evidence type="ECO:0000256" key="1">
    <source>
        <dbReference type="SAM" id="Coils"/>
    </source>
</evidence>
<dbReference type="Proteomes" id="UP001428341">
    <property type="component" value="Unassembled WGS sequence"/>
</dbReference>
<comment type="caution">
    <text evidence="2">The sequence shown here is derived from an EMBL/GenBank/DDBJ whole genome shotgun (WGS) entry which is preliminary data.</text>
</comment>
<sequence length="266" mass="29777">MEKGFTSQQQTKDQNNGTLVQTLMPKEGIKKFTVDQITDPSAVLASGVNSPPVRTPAIRKRSVKPTIPPPQANNVDWDQFVSEAGGASVKDLGAMESLKVAAGLVMKHSKYLSSYERRVRAAEDRVAATSKELSQALAAKNNLESEFIALQKEKISNFETRVKDLEESNEQFEDELLEAQAEIEKAREKEYEGYTSGIDDLCAFIFKHVPNFDFDLIDKKLEREKDIILPATPGFDDSYGDLHLRPPKLDDEMCKDVEEGEHIMDP</sequence>
<evidence type="ECO:0000313" key="3">
    <source>
        <dbReference type="Proteomes" id="UP001428341"/>
    </source>
</evidence>
<evidence type="ECO:0000313" key="2">
    <source>
        <dbReference type="EMBL" id="KAK9222082.1"/>
    </source>
</evidence>
<keyword evidence="1" id="KW-0175">Coiled coil</keyword>
<accession>A0AAP0MY29</accession>
<feature type="coiled-coil region" evidence="1">
    <location>
        <begin position="112"/>
        <end position="189"/>
    </location>
</feature>
<organism evidence="2 3">
    <name type="scientific">Citrus x changshan-huyou</name>
    <dbReference type="NCBI Taxonomy" id="2935761"/>
    <lineage>
        <taxon>Eukaryota</taxon>
        <taxon>Viridiplantae</taxon>
        <taxon>Streptophyta</taxon>
        <taxon>Embryophyta</taxon>
        <taxon>Tracheophyta</taxon>
        <taxon>Spermatophyta</taxon>
        <taxon>Magnoliopsida</taxon>
        <taxon>eudicotyledons</taxon>
        <taxon>Gunneridae</taxon>
        <taxon>Pentapetalae</taxon>
        <taxon>rosids</taxon>
        <taxon>malvids</taxon>
        <taxon>Sapindales</taxon>
        <taxon>Rutaceae</taxon>
        <taxon>Aurantioideae</taxon>
        <taxon>Citrus</taxon>
    </lineage>
</organism>
<protein>
    <submittedName>
        <fullName evidence="2">Uncharacterized protein</fullName>
    </submittedName>
</protein>